<accession>A0A8T0PET3</accession>
<proteinExistence type="predicted"/>
<dbReference type="EMBL" id="CM029051">
    <property type="protein sequence ID" value="KAG2560797.1"/>
    <property type="molecule type" value="Genomic_DNA"/>
</dbReference>
<feature type="compositionally biased region" description="Basic residues" evidence="1">
    <location>
        <begin position="26"/>
        <end position="41"/>
    </location>
</feature>
<name>A0A8T0PET3_PANVG</name>
<dbReference type="AlphaFoldDB" id="A0A8T0PET3"/>
<gene>
    <name evidence="2" type="ORF">PVAP13_8KG086100</name>
</gene>
<evidence type="ECO:0000313" key="3">
    <source>
        <dbReference type="Proteomes" id="UP000823388"/>
    </source>
</evidence>
<reference evidence="2" key="1">
    <citation type="submission" date="2020-05" db="EMBL/GenBank/DDBJ databases">
        <title>WGS assembly of Panicum virgatum.</title>
        <authorList>
            <person name="Lovell J.T."/>
            <person name="Jenkins J."/>
            <person name="Shu S."/>
            <person name="Juenger T.E."/>
            <person name="Schmutz J."/>
        </authorList>
    </citation>
    <scope>NUCLEOTIDE SEQUENCE</scope>
    <source>
        <strain evidence="2">AP13</strain>
    </source>
</reference>
<evidence type="ECO:0000313" key="2">
    <source>
        <dbReference type="EMBL" id="KAG2560797.1"/>
    </source>
</evidence>
<dbReference type="Proteomes" id="UP000823388">
    <property type="component" value="Chromosome 8K"/>
</dbReference>
<organism evidence="2 3">
    <name type="scientific">Panicum virgatum</name>
    <name type="common">Blackwell switchgrass</name>
    <dbReference type="NCBI Taxonomy" id="38727"/>
    <lineage>
        <taxon>Eukaryota</taxon>
        <taxon>Viridiplantae</taxon>
        <taxon>Streptophyta</taxon>
        <taxon>Embryophyta</taxon>
        <taxon>Tracheophyta</taxon>
        <taxon>Spermatophyta</taxon>
        <taxon>Magnoliopsida</taxon>
        <taxon>Liliopsida</taxon>
        <taxon>Poales</taxon>
        <taxon>Poaceae</taxon>
        <taxon>PACMAD clade</taxon>
        <taxon>Panicoideae</taxon>
        <taxon>Panicodae</taxon>
        <taxon>Paniceae</taxon>
        <taxon>Panicinae</taxon>
        <taxon>Panicum</taxon>
        <taxon>Panicum sect. Hiantes</taxon>
    </lineage>
</organism>
<feature type="region of interest" description="Disordered" evidence="1">
    <location>
        <begin position="1"/>
        <end position="79"/>
    </location>
</feature>
<sequence>MPMRSGSRRRPARRGSERRSAEARSHSRRRWVRRSSRWARSARRETAQLGCDKGQRQPTVDKKQQPRFGDGSGSTSKGA</sequence>
<feature type="compositionally biased region" description="Basic and acidic residues" evidence="1">
    <location>
        <begin position="14"/>
        <end position="25"/>
    </location>
</feature>
<feature type="compositionally biased region" description="Basic residues" evidence="1">
    <location>
        <begin position="1"/>
        <end position="13"/>
    </location>
</feature>
<protein>
    <submittedName>
        <fullName evidence="2">Uncharacterized protein</fullName>
    </submittedName>
</protein>
<comment type="caution">
    <text evidence="2">The sequence shown here is derived from an EMBL/GenBank/DDBJ whole genome shotgun (WGS) entry which is preliminary data.</text>
</comment>
<feature type="compositionally biased region" description="Basic and acidic residues" evidence="1">
    <location>
        <begin position="53"/>
        <end position="64"/>
    </location>
</feature>
<keyword evidence="3" id="KW-1185">Reference proteome</keyword>
<evidence type="ECO:0000256" key="1">
    <source>
        <dbReference type="SAM" id="MobiDB-lite"/>
    </source>
</evidence>